<gene>
    <name evidence="2" type="ORF">E2C01_018909</name>
</gene>
<evidence type="ECO:0000256" key="1">
    <source>
        <dbReference type="SAM" id="MobiDB-lite"/>
    </source>
</evidence>
<comment type="caution">
    <text evidence="2">The sequence shown here is derived from an EMBL/GenBank/DDBJ whole genome shotgun (WGS) entry which is preliminary data.</text>
</comment>
<feature type="region of interest" description="Disordered" evidence="1">
    <location>
        <begin position="133"/>
        <end position="156"/>
    </location>
</feature>
<dbReference type="Proteomes" id="UP000324222">
    <property type="component" value="Unassembled WGS sequence"/>
</dbReference>
<proteinExistence type="predicted"/>
<name>A0A5B7DXS2_PORTR</name>
<dbReference type="AlphaFoldDB" id="A0A5B7DXS2"/>
<sequence length="156" mass="17142">MSVLVQLDSAKRCGPKEQSLSPIEVSEGDTLDLHMEGCESCGGVARENVLTKLSKDKDAKTYVDAKGLVIFSKTNTLASYLQGHEVDVMAAKVTCDATMRTLSKGRDKDMFCLIWERALKTARNIIELVSDTEEVETSKQQKNPSKRLQALSGKDS</sequence>
<dbReference type="EMBL" id="VSRR010001508">
    <property type="protein sequence ID" value="MPC25786.1"/>
    <property type="molecule type" value="Genomic_DNA"/>
</dbReference>
<evidence type="ECO:0000313" key="3">
    <source>
        <dbReference type="Proteomes" id="UP000324222"/>
    </source>
</evidence>
<organism evidence="2 3">
    <name type="scientific">Portunus trituberculatus</name>
    <name type="common">Swimming crab</name>
    <name type="synonym">Neptunus trituberculatus</name>
    <dbReference type="NCBI Taxonomy" id="210409"/>
    <lineage>
        <taxon>Eukaryota</taxon>
        <taxon>Metazoa</taxon>
        <taxon>Ecdysozoa</taxon>
        <taxon>Arthropoda</taxon>
        <taxon>Crustacea</taxon>
        <taxon>Multicrustacea</taxon>
        <taxon>Malacostraca</taxon>
        <taxon>Eumalacostraca</taxon>
        <taxon>Eucarida</taxon>
        <taxon>Decapoda</taxon>
        <taxon>Pleocyemata</taxon>
        <taxon>Brachyura</taxon>
        <taxon>Eubrachyura</taxon>
        <taxon>Portunoidea</taxon>
        <taxon>Portunidae</taxon>
        <taxon>Portuninae</taxon>
        <taxon>Portunus</taxon>
    </lineage>
</organism>
<reference evidence="2 3" key="1">
    <citation type="submission" date="2019-05" db="EMBL/GenBank/DDBJ databases">
        <title>Another draft genome of Portunus trituberculatus and its Hox gene families provides insights of decapod evolution.</title>
        <authorList>
            <person name="Jeong J.-H."/>
            <person name="Song I."/>
            <person name="Kim S."/>
            <person name="Choi T."/>
            <person name="Kim D."/>
            <person name="Ryu S."/>
            <person name="Kim W."/>
        </authorList>
    </citation>
    <scope>NUCLEOTIDE SEQUENCE [LARGE SCALE GENOMIC DNA]</scope>
    <source>
        <tissue evidence="2">Muscle</tissue>
    </source>
</reference>
<protein>
    <submittedName>
        <fullName evidence="2">Uncharacterized protein</fullName>
    </submittedName>
</protein>
<evidence type="ECO:0000313" key="2">
    <source>
        <dbReference type="EMBL" id="MPC25786.1"/>
    </source>
</evidence>
<accession>A0A5B7DXS2</accession>
<keyword evidence="3" id="KW-1185">Reference proteome</keyword>